<dbReference type="GO" id="GO:0003730">
    <property type="term" value="F:mRNA 3'-UTR binding"/>
    <property type="evidence" value="ECO:0007669"/>
    <property type="project" value="TreeGrafter"/>
</dbReference>
<sequence length="186" mass="20811">MNARPHKVDGRVVEPKRAVSREDSQRPGTQVTVKNIFVGGIKEDTEEHHLRDYFEQYGKIKVIEIMTDRGSDKKRGFGFVTFDEHDSVDKIVVQKYHTVNDHNCKEEILEAETLAPMVVEANALTDHETKVAVVVPSAAVAVAVAEGLNYCQETKLSKREESQRSGTEATGYNRFVNSAKHNGGRD</sequence>
<feature type="compositionally biased region" description="Polar residues" evidence="3">
    <location>
        <begin position="164"/>
        <end position="180"/>
    </location>
</feature>
<dbReference type="PANTHER" id="PTHR48026:SF2">
    <property type="entry name" value="HETEROGENEOUS NUCLEAR RIBONUCLEOPROTEIN A1-RELATED"/>
    <property type="match status" value="1"/>
</dbReference>
<dbReference type="PANTHER" id="PTHR48026">
    <property type="entry name" value="HOMOLOGOUS TO DROSOPHILA SQD (SQUID) PROTEIN"/>
    <property type="match status" value="1"/>
</dbReference>
<evidence type="ECO:0000259" key="4">
    <source>
        <dbReference type="PROSITE" id="PS50102"/>
    </source>
</evidence>
<evidence type="ECO:0000256" key="3">
    <source>
        <dbReference type="SAM" id="MobiDB-lite"/>
    </source>
</evidence>
<evidence type="ECO:0000256" key="1">
    <source>
        <dbReference type="ARBA" id="ARBA00022884"/>
    </source>
</evidence>
<protein>
    <submittedName>
        <fullName evidence="5">Achain the two rna-recognition motif domain of</fullName>
    </submittedName>
</protein>
<dbReference type="PROSITE" id="PS50102">
    <property type="entry name" value="RRM"/>
    <property type="match status" value="1"/>
</dbReference>
<keyword evidence="1 2" id="KW-0694">RNA-binding</keyword>
<dbReference type="InterPro" id="IPR000504">
    <property type="entry name" value="RRM_dom"/>
</dbReference>
<gene>
    <name evidence="5" type="ORF">LYPA_23C023078</name>
</gene>
<feature type="compositionally biased region" description="Basic and acidic residues" evidence="3">
    <location>
        <begin position="1"/>
        <end position="25"/>
    </location>
</feature>
<evidence type="ECO:0000313" key="5">
    <source>
        <dbReference type="EMBL" id="VFV26494.1"/>
    </source>
</evidence>
<evidence type="ECO:0000313" key="6">
    <source>
        <dbReference type="Proteomes" id="UP000386466"/>
    </source>
</evidence>
<evidence type="ECO:0000256" key="2">
    <source>
        <dbReference type="PROSITE-ProRule" id="PRU00176"/>
    </source>
</evidence>
<name>A0A485N2N5_LYNPA</name>
<dbReference type="InterPro" id="IPR012677">
    <property type="entry name" value="Nucleotide-bd_a/b_plait_sf"/>
</dbReference>
<dbReference type="GO" id="GO:0000398">
    <property type="term" value="P:mRNA splicing, via spliceosome"/>
    <property type="evidence" value="ECO:0007669"/>
    <property type="project" value="TreeGrafter"/>
</dbReference>
<dbReference type="FunFam" id="3.30.70.330:FF:000158">
    <property type="entry name" value="heterogeneous nuclear ribonucleoprotein A3 isoform X1"/>
    <property type="match status" value="1"/>
</dbReference>
<dbReference type="Pfam" id="PF00076">
    <property type="entry name" value="RRM_1"/>
    <property type="match status" value="1"/>
</dbReference>
<feature type="domain" description="RRM" evidence="4">
    <location>
        <begin position="34"/>
        <end position="116"/>
    </location>
</feature>
<dbReference type="SUPFAM" id="SSF54928">
    <property type="entry name" value="RNA-binding domain, RBD"/>
    <property type="match status" value="1"/>
</dbReference>
<dbReference type="Proteomes" id="UP000386466">
    <property type="component" value="Unassembled WGS sequence"/>
</dbReference>
<feature type="region of interest" description="Disordered" evidence="3">
    <location>
        <begin position="1"/>
        <end position="28"/>
    </location>
</feature>
<dbReference type="InterPro" id="IPR035979">
    <property type="entry name" value="RBD_domain_sf"/>
</dbReference>
<dbReference type="EMBL" id="CAAGRJ010008688">
    <property type="protein sequence ID" value="VFV26494.1"/>
    <property type="molecule type" value="Genomic_DNA"/>
</dbReference>
<dbReference type="Gene3D" id="3.30.70.330">
    <property type="match status" value="1"/>
</dbReference>
<proteinExistence type="predicted"/>
<reference evidence="5 6" key="1">
    <citation type="submission" date="2019-01" db="EMBL/GenBank/DDBJ databases">
        <authorList>
            <person name="Alioto T."/>
            <person name="Alioto T."/>
        </authorList>
    </citation>
    <scope>NUCLEOTIDE SEQUENCE [LARGE SCALE GENOMIC DNA]</scope>
</reference>
<keyword evidence="6" id="KW-1185">Reference proteome</keyword>
<organism evidence="5 6">
    <name type="scientific">Lynx pardinus</name>
    <name type="common">Iberian lynx</name>
    <name type="synonym">Felis pardina</name>
    <dbReference type="NCBI Taxonomy" id="191816"/>
    <lineage>
        <taxon>Eukaryota</taxon>
        <taxon>Metazoa</taxon>
        <taxon>Chordata</taxon>
        <taxon>Craniata</taxon>
        <taxon>Vertebrata</taxon>
        <taxon>Euteleostomi</taxon>
        <taxon>Mammalia</taxon>
        <taxon>Eutheria</taxon>
        <taxon>Laurasiatheria</taxon>
        <taxon>Carnivora</taxon>
        <taxon>Feliformia</taxon>
        <taxon>Felidae</taxon>
        <taxon>Felinae</taxon>
        <taxon>Lynx</taxon>
    </lineage>
</organism>
<dbReference type="AlphaFoldDB" id="A0A485N2N5"/>
<accession>A0A485N2N5</accession>
<feature type="region of interest" description="Disordered" evidence="3">
    <location>
        <begin position="156"/>
        <end position="186"/>
    </location>
</feature>
<dbReference type="GO" id="GO:0071013">
    <property type="term" value="C:catalytic step 2 spliceosome"/>
    <property type="evidence" value="ECO:0007669"/>
    <property type="project" value="TreeGrafter"/>
</dbReference>
<dbReference type="SMART" id="SM00360">
    <property type="entry name" value="RRM"/>
    <property type="match status" value="1"/>
</dbReference>